<evidence type="ECO:0000259" key="5">
    <source>
        <dbReference type="PROSITE" id="PS50893"/>
    </source>
</evidence>
<comment type="similarity">
    <text evidence="1">Belongs to the ABC transporter superfamily.</text>
</comment>
<dbReference type="InterPro" id="IPR003593">
    <property type="entry name" value="AAA+_ATPase"/>
</dbReference>
<dbReference type="PROSITE" id="PS50893">
    <property type="entry name" value="ABC_TRANSPORTER_2"/>
    <property type="match status" value="1"/>
</dbReference>
<dbReference type="Pfam" id="PF00005">
    <property type="entry name" value="ABC_tran"/>
    <property type="match status" value="1"/>
</dbReference>
<reference evidence="6" key="1">
    <citation type="submission" date="2019-10" db="EMBL/GenBank/DDBJ databases">
        <title>Malate fermentation in French cider.</title>
        <authorList>
            <person name="Cousin F.J."/>
            <person name="Medina Fernandez S."/>
            <person name="Misery B."/>
            <person name="Laplace J.-M."/>
            <person name="Cretenet M."/>
        </authorList>
    </citation>
    <scope>NUCLEOTIDE SEQUENCE</scope>
    <source>
        <strain evidence="6">UCMA15129</strain>
    </source>
</reference>
<feature type="domain" description="ABC transporter" evidence="5">
    <location>
        <begin position="5"/>
        <end position="229"/>
    </location>
</feature>
<dbReference type="GO" id="GO:0016887">
    <property type="term" value="F:ATP hydrolysis activity"/>
    <property type="evidence" value="ECO:0007669"/>
    <property type="project" value="InterPro"/>
</dbReference>
<evidence type="ECO:0000256" key="4">
    <source>
        <dbReference type="ARBA" id="ARBA00022840"/>
    </source>
</evidence>
<evidence type="ECO:0000313" key="6">
    <source>
        <dbReference type="EMBL" id="MDV7715768.1"/>
    </source>
</evidence>
<organism evidence="6 7">
    <name type="scientific">Oenococcus oeni</name>
    <name type="common">Leuconostoc oenos</name>
    <dbReference type="NCBI Taxonomy" id="1247"/>
    <lineage>
        <taxon>Bacteria</taxon>
        <taxon>Bacillati</taxon>
        <taxon>Bacillota</taxon>
        <taxon>Bacilli</taxon>
        <taxon>Lactobacillales</taxon>
        <taxon>Lactobacillaceae</taxon>
        <taxon>Oenococcus</taxon>
    </lineage>
</organism>
<dbReference type="Proteomes" id="UP001281024">
    <property type="component" value="Unassembled WGS sequence"/>
</dbReference>
<dbReference type="AlphaFoldDB" id="A0AAJ2P4V4"/>
<evidence type="ECO:0000256" key="2">
    <source>
        <dbReference type="ARBA" id="ARBA00022448"/>
    </source>
</evidence>
<name>A0AAJ2P4V4_OENOE</name>
<comment type="caution">
    <text evidence="6">The sequence shown here is derived from an EMBL/GenBank/DDBJ whole genome shotgun (WGS) entry which is preliminary data.</text>
</comment>
<sequence length="295" mass="33139">MATILNATRLTKIYDKKKAVDNIDINVNAGSLVAFLGPNGAGKSTTIKMLTTILRPSGGKILVDGEESPEAIRKNIGIVFQESILDKELTVRENLLFRSNLYQRLPKKRVDEVIEIVQAEEFQNQAYGSLSGGQKRRVDIARALLNRPKILFLDEPTTGLDIQTRNLIWGTLSAMQKNENLTIFLTTHYLEEADQADDVYIIDHGHLIAHGTSSQLKQKYTKNVLTIEGDNDFIEKDLSWGNKLRESQGSLIIDTDSSQEAISLLSKYAKQIDHFEFRQGTMDDVFISLTGKEIR</sequence>
<dbReference type="SMART" id="SM00382">
    <property type="entry name" value="AAA"/>
    <property type="match status" value="1"/>
</dbReference>
<dbReference type="InterPro" id="IPR025302">
    <property type="entry name" value="DrrA1/2-like_C"/>
</dbReference>
<dbReference type="InterPro" id="IPR003439">
    <property type="entry name" value="ABC_transporter-like_ATP-bd"/>
</dbReference>
<dbReference type="InterPro" id="IPR017871">
    <property type="entry name" value="ABC_transporter-like_CS"/>
</dbReference>
<dbReference type="PANTHER" id="PTHR42711">
    <property type="entry name" value="ABC TRANSPORTER ATP-BINDING PROTEIN"/>
    <property type="match status" value="1"/>
</dbReference>
<keyword evidence="3" id="KW-0547">Nucleotide-binding</keyword>
<accession>A0AAJ2P4V4</accession>
<dbReference type="Pfam" id="PF13732">
    <property type="entry name" value="DrrA1-3_C"/>
    <property type="match status" value="1"/>
</dbReference>
<keyword evidence="2" id="KW-0813">Transport</keyword>
<gene>
    <name evidence="6" type="ORF">GA838_08510</name>
</gene>
<evidence type="ECO:0000313" key="7">
    <source>
        <dbReference type="Proteomes" id="UP001281024"/>
    </source>
</evidence>
<protein>
    <submittedName>
        <fullName evidence="6">ATP-binding cassette domain-containing protein</fullName>
    </submittedName>
</protein>
<dbReference type="PROSITE" id="PS00211">
    <property type="entry name" value="ABC_TRANSPORTER_1"/>
    <property type="match status" value="1"/>
</dbReference>
<evidence type="ECO:0000256" key="1">
    <source>
        <dbReference type="ARBA" id="ARBA00005417"/>
    </source>
</evidence>
<dbReference type="EMBL" id="WERV01000007">
    <property type="protein sequence ID" value="MDV7715768.1"/>
    <property type="molecule type" value="Genomic_DNA"/>
</dbReference>
<evidence type="ECO:0000256" key="3">
    <source>
        <dbReference type="ARBA" id="ARBA00022741"/>
    </source>
</evidence>
<dbReference type="SUPFAM" id="SSF52540">
    <property type="entry name" value="P-loop containing nucleoside triphosphate hydrolases"/>
    <property type="match status" value="1"/>
</dbReference>
<dbReference type="Gene3D" id="3.40.50.300">
    <property type="entry name" value="P-loop containing nucleotide triphosphate hydrolases"/>
    <property type="match status" value="1"/>
</dbReference>
<dbReference type="GeneID" id="75066200"/>
<keyword evidence="4 6" id="KW-0067">ATP-binding</keyword>
<dbReference type="InterPro" id="IPR050763">
    <property type="entry name" value="ABC_transporter_ATP-binding"/>
</dbReference>
<proteinExistence type="inferred from homology"/>
<dbReference type="GO" id="GO:0005524">
    <property type="term" value="F:ATP binding"/>
    <property type="evidence" value="ECO:0007669"/>
    <property type="project" value="UniProtKB-KW"/>
</dbReference>
<dbReference type="InterPro" id="IPR027417">
    <property type="entry name" value="P-loop_NTPase"/>
</dbReference>
<dbReference type="PANTHER" id="PTHR42711:SF5">
    <property type="entry name" value="ABC TRANSPORTER ATP-BINDING PROTEIN NATA"/>
    <property type="match status" value="1"/>
</dbReference>
<dbReference type="RefSeq" id="WP_002818571.1">
    <property type="nucleotide sequence ID" value="NZ_CP084701.1"/>
</dbReference>